<dbReference type="FunFam" id="3.30.60.60:FF:000007">
    <property type="entry name" value="Histone acetyltransferase"/>
    <property type="match status" value="1"/>
</dbReference>
<keyword evidence="6 11" id="KW-0378">Hydrolase</keyword>
<dbReference type="PANTHER" id="PTHR22762:SF54">
    <property type="entry name" value="BCDNA.GH04962"/>
    <property type="match status" value="1"/>
</dbReference>
<evidence type="ECO:0000256" key="3">
    <source>
        <dbReference type="ARBA" id="ARBA00010107"/>
    </source>
</evidence>
<evidence type="ECO:0000256" key="12">
    <source>
        <dbReference type="SAM" id="Phobius"/>
    </source>
</evidence>
<dbReference type="GO" id="GO:0006491">
    <property type="term" value="P:N-glycan processing"/>
    <property type="evidence" value="ECO:0007669"/>
    <property type="project" value="TreeGrafter"/>
</dbReference>
<keyword evidence="5 13" id="KW-0732">Signal</keyword>
<dbReference type="eggNOG" id="KOG1066">
    <property type="taxonomic scope" value="Eukaryota"/>
</dbReference>
<dbReference type="SUPFAM" id="SSF55729">
    <property type="entry name" value="Acyl-CoA N-acyltransferases (Nat)"/>
    <property type="match status" value="1"/>
</dbReference>
<keyword evidence="12" id="KW-1133">Transmembrane helix</keyword>
<evidence type="ECO:0000256" key="13">
    <source>
        <dbReference type="SAM" id="SignalP"/>
    </source>
</evidence>
<dbReference type="Gene3D" id="3.30.60.60">
    <property type="entry name" value="N-acetyl transferase-like"/>
    <property type="match status" value="1"/>
</dbReference>
<evidence type="ECO:0000259" key="14">
    <source>
        <dbReference type="PROSITE" id="PS51726"/>
    </source>
</evidence>
<dbReference type="Gene3D" id="3.40.630.30">
    <property type="match status" value="2"/>
</dbReference>
<feature type="domain" description="MYST-type HAT" evidence="14">
    <location>
        <begin position="605"/>
        <end position="882"/>
    </location>
</feature>
<accession>E3MHB0</accession>
<dbReference type="EMBL" id="DS268445">
    <property type="protein sequence ID" value="EFP01993.1"/>
    <property type="molecule type" value="Genomic_DNA"/>
</dbReference>
<dbReference type="GO" id="GO:0004402">
    <property type="term" value="F:histone acetyltransferase activity"/>
    <property type="evidence" value="ECO:0007669"/>
    <property type="project" value="InterPro"/>
</dbReference>
<evidence type="ECO:0000256" key="5">
    <source>
        <dbReference type="ARBA" id="ARBA00022729"/>
    </source>
</evidence>
<evidence type="ECO:0000313" key="15">
    <source>
        <dbReference type="EMBL" id="EFP01993.1"/>
    </source>
</evidence>
<comment type="pathway">
    <text evidence="1">Glycan metabolism.</text>
</comment>
<dbReference type="InterPro" id="IPR048395">
    <property type="entry name" value="Glyco_hydro_31_C"/>
</dbReference>
<evidence type="ECO:0000256" key="9">
    <source>
        <dbReference type="ARBA" id="ARBA00023295"/>
    </source>
</evidence>
<dbReference type="PANTHER" id="PTHR22762">
    <property type="entry name" value="ALPHA-GLUCOSIDASE"/>
    <property type="match status" value="1"/>
</dbReference>
<feature type="active site" description="Proton donor/acceptor" evidence="10">
    <location>
        <position position="760"/>
    </location>
</feature>
<dbReference type="InterPro" id="IPR013780">
    <property type="entry name" value="Glyco_hydro_b"/>
</dbReference>
<evidence type="ECO:0000256" key="4">
    <source>
        <dbReference type="ARBA" id="ARBA00013184"/>
    </source>
</evidence>
<keyword evidence="9 11" id="KW-0326">Glycosidase</keyword>
<gene>
    <name evidence="15" type="ORF">CRE_22873</name>
</gene>
<proteinExistence type="inferred from homology"/>
<evidence type="ECO:0000256" key="1">
    <source>
        <dbReference type="ARBA" id="ARBA00004881"/>
    </source>
</evidence>
<dbReference type="eggNOG" id="KOG2747">
    <property type="taxonomic scope" value="Eukaryota"/>
</dbReference>
<evidence type="ECO:0000256" key="11">
    <source>
        <dbReference type="RuleBase" id="RU361185"/>
    </source>
</evidence>
<sequence>MTAGSSWIPLLLLFAAPLANSDKVFQRQNAKLTGTTPLPPLFSIGYHQCRWNYNDEQDVTAVNKGFDDHDMPMDVFWLDIEHTDGKKYFTWDKHKFPTPADMVSKVAEKGRKMVTIVDPHIKKDDGYYVYKDAKDKGLFVKRTDGSDFEGHCWPGASEYLDFWHPDTRSYWKDQFSFDRYSGSSSNLHIWNDMNEPPVFSGPEITMDKESIHYGGIEHREVHNMYGMMYTSATFDGLMARTDGKERPFILSRAGFIGTQRTAAIWTGDNTADWGHLEIAAPMTLSLSIAGVPFVGADVGGFFGNPDEQLLSRWYQTGAFQPFFRAHAHIDTRRREPWLFSEQTQGIIREALRTRYALLPYWYTLFQQHSQNGVPPMRPLFYEFESDDSVLEEQKQWMVGSGIMARPVVEKDTFNVQVKLPRGEKKVEIWRKMLKNTERWFEWISGAEVHGESIYVDAPITFTPVYQRGGIIIPTWQRIRRSATLMKDDPLTLYVALDSNGNSNGEIYLDDGATHDYQSGQFVKTSFNYKTESSREAVLEGEHVDGKYAAKNWVERVVVRGVESSPKMIEVPSNNRKKFQESQVTVQGECEFSKSEIADIFKKGDQQARLPERIQIGTVIMKTWYGSPFPAEFINVRQLYICEFCFFYARSDLIMQNHAKRCRLRAPPGVEIYRKDDVSVFEVDGRSQKSYCQTPCLISRMFLESKTVFYDTEPFFFYVATKNDAHGCHFTGYFSKEKYEPDVIDLRYALSRREGWNGGPEQPLSDLGKKAYGGYWKNTSAVSLVKMKDRIEFGGRGISIEDIAHDTGINSHDVISVVCSLGWAKIMTGISLCKPQKWNQHIIKIVTALLVIVKTVASSHHSENQNKRKEQRKSVLVINVTKPMKIGQTIHSTSRFRSRSGFFRRSFDAVSRPLVAIAETFLKESILTKLNTLLCSALSQYGTVIEDIFPFQADCIYAFSWLLCVTTGVSMYIDYQREKLKTPPVEEYAMNFSYIVSHEAQNTVFVSVLIWIPTIPNSMSSCLNWLRHLSELFEIMVSFFSVSMKIMSVIFYCISFPLVLEYATDYVIF</sequence>
<dbReference type="HOGENOM" id="CLU_288083_0_0_1"/>
<dbReference type="InterPro" id="IPR033403">
    <property type="entry name" value="DUF5110"/>
</dbReference>
<dbReference type="InterPro" id="IPR017853">
    <property type="entry name" value="GH"/>
</dbReference>
<dbReference type="InterPro" id="IPR040706">
    <property type="entry name" value="Zf-MYST"/>
</dbReference>
<dbReference type="Pfam" id="PF01853">
    <property type="entry name" value="MOZ_SAS"/>
    <property type="match status" value="2"/>
</dbReference>
<comment type="similarity">
    <text evidence="2 11">Belongs to the glycosyl hydrolase 31 family.</text>
</comment>
<dbReference type="FunFam" id="3.20.20.80:FF:000046">
    <property type="entry name" value="Glucosidase alpha, neutral C"/>
    <property type="match status" value="1"/>
</dbReference>
<dbReference type="Pfam" id="PF17772">
    <property type="entry name" value="zf-MYST"/>
    <property type="match status" value="1"/>
</dbReference>
<dbReference type="Proteomes" id="UP000008281">
    <property type="component" value="Unassembled WGS sequence"/>
</dbReference>
<dbReference type="STRING" id="31234.E3MHB0"/>
<evidence type="ECO:0000256" key="7">
    <source>
        <dbReference type="ARBA" id="ARBA00022990"/>
    </source>
</evidence>
<dbReference type="OrthoDB" id="3237269at2759"/>
<dbReference type="InParanoid" id="E3MHB0"/>
<evidence type="ECO:0000256" key="8">
    <source>
        <dbReference type="ARBA" id="ARBA00023180"/>
    </source>
</evidence>
<dbReference type="GO" id="GO:0090599">
    <property type="term" value="F:alpha-glucosidase activity"/>
    <property type="evidence" value="ECO:0007669"/>
    <property type="project" value="TreeGrafter"/>
</dbReference>
<dbReference type="Pfam" id="PF01055">
    <property type="entry name" value="Glyco_hydro_31_2nd"/>
    <property type="match status" value="1"/>
</dbReference>
<dbReference type="SUPFAM" id="SSF51445">
    <property type="entry name" value="(Trans)glycosidases"/>
    <property type="match status" value="1"/>
</dbReference>
<keyword evidence="12" id="KW-0472">Membrane</keyword>
<reference evidence="15" key="1">
    <citation type="submission" date="2007-07" db="EMBL/GenBank/DDBJ databases">
        <title>PCAP assembly of the Caenorhabditis remanei genome.</title>
        <authorList>
            <consortium name="The Caenorhabditis remanei Sequencing Consortium"/>
            <person name="Wilson R.K."/>
        </authorList>
    </citation>
    <scope>NUCLEOTIDE SEQUENCE [LARGE SCALE GENOMIC DNA]</scope>
    <source>
        <strain evidence="15">PB4641</strain>
    </source>
</reference>
<dbReference type="Gene3D" id="3.20.20.80">
    <property type="entry name" value="Glycosidases"/>
    <property type="match status" value="2"/>
</dbReference>
<dbReference type="AlphaFoldDB" id="E3MHB0"/>
<keyword evidence="8" id="KW-0325">Glycoprotein</keyword>
<keyword evidence="16" id="KW-1185">Reference proteome</keyword>
<dbReference type="Gene3D" id="2.60.40.1180">
    <property type="entry name" value="Golgi alpha-mannosidase II"/>
    <property type="match status" value="2"/>
</dbReference>
<dbReference type="FunFam" id="3.20.20.80:FF:000039">
    <property type="entry name" value="Glucosidase, alpha neutral C"/>
    <property type="match status" value="1"/>
</dbReference>
<name>E3MHB0_CAERE</name>
<dbReference type="InterPro" id="IPR002717">
    <property type="entry name" value="HAT_MYST-type"/>
</dbReference>
<organism evidence="16">
    <name type="scientific">Caenorhabditis remanei</name>
    <name type="common">Caenorhabditis vulgaris</name>
    <dbReference type="NCBI Taxonomy" id="31234"/>
    <lineage>
        <taxon>Eukaryota</taxon>
        <taxon>Metazoa</taxon>
        <taxon>Ecdysozoa</taxon>
        <taxon>Nematoda</taxon>
        <taxon>Chromadorea</taxon>
        <taxon>Rhabditida</taxon>
        <taxon>Rhabditina</taxon>
        <taxon>Rhabditomorpha</taxon>
        <taxon>Rhabditoidea</taxon>
        <taxon>Rhabditidae</taxon>
        <taxon>Peloderinae</taxon>
        <taxon>Caenorhabditis</taxon>
    </lineage>
</organism>
<evidence type="ECO:0000256" key="10">
    <source>
        <dbReference type="PIRSR" id="PIRSR602717-51"/>
    </source>
</evidence>
<feature type="chain" id="PRO_5003174907" description="histone acetyltransferase" evidence="13">
    <location>
        <begin position="22"/>
        <end position="1068"/>
    </location>
</feature>
<comment type="similarity">
    <text evidence="3">Belongs to the MYST (SAS/MOZ) family.</text>
</comment>
<evidence type="ECO:0000256" key="2">
    <source>
        <dbReference type="ARBA" id="ARBA00007806"/>
    </source>
</evidence>
<dbReference type="PROSITE" id="PS51726">
    <property type="entry name" value="MYST_HAT"/>
    <property type="match status" value="1"/>
</dbReference>
<dbReference type="Pfam" id="PF17137">
    <property type="entry name" value="DUF5110"/>
    <property type="match status" value="1"/>
</dbReference>
<dbReference type="GO" id="GO:0006355">
    <property type="term" value="P:regulation of DNA-templated transcription"/>
    <property type="evidence" value="ECO:0007669"/>
    <property type="project" value="InterPro"/>
</dbReference>
<protein>
    <recommendedName>
        <fullName evidence="4">histone acetyltransferase</fullName>
        <ecNumber evidence="4">2.3.1.48</ecNumber>
    </recommendedName>
</protein>
<feature type="signal peptide" evidence="13">
    <location>
        <begin position="1"/>
        <end position="21"/>
    </location>
</feature>
<dbReference type="EC" id="2.3.1.48" evidence="4"/>
<feature type="transmembrane region" description="Helical" evidence="12">
    <location>
        <begin position="1034"/>
        <end position="1059"/>
    </location>
</feature>
<evidence type="ECO:0000256" key="6">
    <source>
        <dbReference type="ARBA" id="ARBA00022801"/>
    </source>
</evidence>
<evidence type="ECO:0000313" key="16">
    <source>
        <dbReference type="Proteomes" id="UP000008281"/>
    </source>
</evidence>
<keyword evidence="12" id="KW-0812">Transmembrane</keyword>
<dbReference type="GO" id="GO:0005975">
    <property type="term" value="P:carbohydrate metabolic process"/>
    <property type="evidence" value="ECO:0007669"/>
    <property type="project" value="InterPro"/>
</dbReference>
<dbReference type="CDD" id="cd06603">
    <property type="entry name" value="GH31_GANC_GANAB_alpha"/>
    <property type="match status" value="1"/>
</dbReference>
<dbReference type="InterPro" id="IPR036388">
    <property type="entry name" value="WH-like_DNA-bd_sf"/>
</dbReference>
<dbReference type="Gene3D" id="1.10.10.10">
    <property type="entry name" value="Winged helix-like DNA-binding domain superfamily/Winged helix DNA-binding domain"/>
    <property type="match status" value="1"/>
</dbReference>
<dbReference type="Pfam" id="PF21365">
    <property type="entry name" value="Glyco_hydro_31_3rd"/>
    <property type="match status" value="1"/>
</dbReference>
<dbReference type="SUPFAM" id="SSF51011">
    <property type="entry name" value="Glycosyl hydrolase domain"/>
    <property type="match status" value="1"/>
</dbReference>
<dbReference type="InterPro" id="IPR016181">
    <property type="entry name" value="Acyl_CoA_acyltransferase"/>
</dbReference>
<keyword evidence="7" id="KW-0007">Acetylation</keyword>
<dbReference type="InterPro" id="IPR000322">
    <property type="entry name" value="Glyco_hydro_31_TIM"/>
</dbReference>